<feature type="compositionally biased region" description="Acidic residues" evidence="1">
    <location>
        <begin position="230"/>
        <end position="239"/>
    </location>
</feature>
<sequence>MRTQTNSINVDYYTASYQILTCRWPKPRFTNLILILDNIVTGDKTMKCLFDEFEFLSVMTPDDVWIVGNDLMRHFSSTVSQKYELDSILESIFRGDREWDIPTLYGVMANNVRQITPFQLPLRPFNYENWSPDVSDAGFRDRVRYFFNVWCPFTVPYLVELGIAPLLMKWPCQWALSEPATSNDNKSIIHMMAATNVKPLKNGGVRIPRFKGAATYISMEINLGQLIADSSEEEADNSEDDHSKEDNNSEEEDNSGEEENNSGEEEDNLEEEADNSEEEEDNSEEEENNSEEEADNSEDEDDSEEDDSERRR</sequence>
<feature type="region of interest" description="Disordered" evidence="1">
    <location>
        <begin position="230"/>
        <end position="312"/>
    </location>
</feature>
<organism evidence="2 3">
    <name type="scientific">Lepeophtheirus salmonis</name>
    <name type="common">Salmon louse</name>
    <name type="synonym">Caligus salmonis</name>
    <dbReference type="NCBI Taxonomy" id="72036"/>
    <lineage>
        <taxon>Eukaryota</taxon>
        <taxon>Metazoa</taxon>
        <taxon>Ecdysozoa</taxon>
        <taxon>Arthropoda</taxon>
        <taxon>Crustacea</taxon>
        <taxon>Multicrustacea</taxon>
        <taxon>Hexanauplia</taxon>
        <taxon>Copepoda</taxon>
        <taxon>Siphonostomatoida</taxon>
        <taxon>Caligidae</taxon>
        <taxon>Lepeophtheirus</taxon>
    </lineage>
</organism>
<evidence type="ECO:0000313" key="3">
    <source>
        <dbReference type="Proteomes" id="UP000675881"/>
    </source>
</evidence>
<protein>
    <submittedName>
        <fullName evidence="2">(salmon louse) hypothetical protein</fullName>
    </submittedName>
</protein>
<accession>A0A7R8D9Q4</accession>
<reference evidence="2" key="1">
    <citation type="submission" date="2021-02" db="EMBL/GenBank/DDBJ databases">
        <authorList>
            <person name="Bekaert M."/>
        </authorList>
    </citation>
    <scope>NUCLEOTIDE SEQUENCE</scope>
    <source>
        <strain evidence="2">IoA-00</strain>
    </source>
</reference>
<proteinExistence type="predicted"/>
<feature type="compositionally biased region" description="Acidic residues" evidence="1">
    <location>
        <begin position="248"/>
        <end position="312"/>
    </location>
</feature>
<keyword evidence="3" id="KW-1185">Reference proteome</keyword>
<gene>
    <name evidence="2" type="ORF">LSAA_14894</name>
</gene>
<dbReference type="AlphaFoldDB" id="A0A7R8D9Q4"/>
<evidence type="ECO:0000313" key="2">
    <source>
        <dbReference type="EMBL" id="CAF3046911.1"/>
    </source>
</evidence>
<evidence type="ECO:0000256" key="1">
    <source>
        <dbReference type="SAM" id="MobiDB-lite"/>
    </source>
</evidence>
<dbReference type="EMBL" id="HG994588">
    <property type="protein sequence ID" value="CAF3046911.1"/>
    <property type="molecule type" value="Genomic_DNA"/>
</dbReference>
<name>A0A7R8D9Q4_LEPSM</name>
<dbReference type="Proteomes" id="UP000675881">
    <property type="component" value="Chromosome 9"/>
</dbReference>